<name>A0A5B9W6S8_9BACT</name>
<protein>
    <recommendedName>
        <fullName evidence="5">PepSY-associated TM helix</fullName>
    </recommendedName>
</protein>
<accession>A0A5B9W6S8</accession>
<evidence type="ECO:0000313" key="4">
    <source>
        <dbReference type="Proteomes" id="UP000324233"/>
    </source>
</evidence>
<sequence length="235" mass="25231">MATTHSQHVRRQLSLRVVKVARWLHIYASMLGLAAVLFFSATGITLNHPDWFFGERASSTSAEGTIDLALLHVKTAAPGPARPPSEPSDPAEPAEDPPPPDLSAEVAKLEVVEALRTAHGIGGALVDFKVDEQECSVTFKGPGYSADAFIDRESGKYTLTESRHGVVAVLNDLHKGRDTGPVWSAVIDVSAVVLVFISLTGLILLFYLKLRRVPGVVVAIAGTLLVLALYYWGVP</sequence>
<evidence type="ECO:0000256" key="2">
    <source>
        <dbReference type="SAM" id="Phobius"/>
    </source>
</evidence>
<reference evidence="3 4" key="1">
    <citation type="submission" date="2019-08" db="EMBL/GenBank/DDBJ databases">
        <title>Deep-cultivation of Planctomycetes and their phenomic and genomic characterization uncovers novel biology.</title>
        <authorList>
            <person name="Wiegand S."/>
            <person name="Jogler M."/>
            <person name="Boedeker C."/>
            <person name="Pinto D."/>
            <person name="Vollmers J."/>
            <person name="Rivas-Marin E."/>
            <person name="Kohn T."/>
            <person name="Peeters S.H."/>
            <person name="Heuer A."/>
            <person name="Rast P."/>
            <person name="Oberbeckmann S."/>
            <person name="Bunk B."/>
            <person name="Jeske O."/>
            <person name="Meyerdierks A."/>
            <person name="Storesund J.E."/>
            <person name="Kallscheuer N."/>
            <person name="Luecker S."/>
            <person name="Lage O.M."/>
            <person name="Pohl T."/>
            <person name="Merkel B.J."/>
            <person name="Hornburger P."/>
            <person name="Mueller R.-W."/>
            <person name="Bruemmer F."/>
            <person name="Labrenz M."/>
            <person name="Spormann A.M."/>
            <person name="Op den Camp H."/>
            <person name="Overmann J."/>
            <person name="Amann R."/>
            <person name="Jetten M.S.M."/>
            <person name="Mascher T."/>
            <person name="Medema M.H."/>
            <person name="Devos D.P."/>
            <person name="Kaster A.-K."/>
            <person name="Ovreas L."/>
            <person name="Rohde M."/>
            <person name="Galperin M.Y."/>
            <person name="Jogler C."/>
        </authorList>
    </citation>
    <scope>NUCLEOTIDE SEQUENCE [LARGE SCALE GENOMIC DNA]</scope>
    <source>
        <strain evidence="3 4">OJF2</strain>
    </source>
</reference>
<proteinExistence type="predicted"/>
<dbReference type="EMBL" id="CP042997">
    <property type="protein sequence ID" value="QEH36037.1"/>
    <property type="molecule type" value="Genomic_DNA"/>
</dbReference>
<organism evidence="3 4">
    <name type="scientific">Aquisphaera giovannonii</name>
    <dbReference type="NCBI Taxonomy" id="406548"/>
    <lineage>
        <taxon>Bacteria</taxon>
        <taxon>Pseudomonadati</taxon>
        <taxon>Planctomycetota</taxon>
        <taxon>Planctomycetia</taxon>
        <taxon>Isosphaerales</taxon>
        <taxon>Isosphaeraceae</taxon>
        <taxon>Aquisphaera</taxon>
    </lineage>
</organism>
<feature type="transmembrane region" description="Helical" evidence="2">
    <location>
        <begin position="20"/>
        <end position="41"/>
    </location>
</feature>
<dbReference type="PANTHER" id="PTHR40115">
    <property type="entry name" value="INNER MEMBRANE PROTEIN WITH PEPSY TM HELIX"/>
    <property type="match status" value="1"/>
</dbReference>
<dbReference type="AlphaFoldDB" id="A0A5B9W6S8"/>
<keyword evidence="2" id="KW-0812">Transmembrane</keyword>
<dbReference type="InterPro" id="IPR032307">
    <property type="entry name" value="PepSY_TM-like_2"/>
</dbReference>
<feature type="region of interest" description="Disordered" evidence="1">
    <location>
        <begin position="76"/>
        <end position="102"/>
    </location>
</feature>
<keyword evidence="4" id="KW-1185">Reference proteome</keyword>
<evidence type="ECO:0008006" key="5">
    <source>
        <dbReference type="Google" id="ProtNLM"/>
    </source>
</evidence>
<feature type="transmembrane region" description="Helical" evidence="2">
    <location>
        <begin position="215"/>
        <end position="233"/>
    </location>
</feature>
<dbReference type="Pfam" id="PF16357">
    <property type="entry name" value="PepSY_TM_like_2"/>
    <property type="match status" value="1"/>
</dbReference>
<dbReference type="OrthoDB" id="27171at2"/>
<dbReference type="RefSeq" id="WP_148595762.1">
    <property type="nucleotide sequence ID" value="NZ_CP042997.1"/>
</dbReference>
<keyword evidence="2" id="KW-0472">Membrane</keyword>
<evidence type="ECO:0000313" key="3">
    <source>
        <dbReference type="EMBL" id="QEH36037.1"/>
    </source>
</evidence>
<gene>
    <name evidence="3" type="ORF">OJF2_45950</name>
</gene>
<feature type="transmembrane region" description="Helical" evidence="2">
    <location>
        <begin position="182"/>
        <end position="208"/>
    </location>
</feature>
<dbReference type="Proteomes" id="UP000324233">
    <property type="component" value="Chromosome"/>
</dbReference>
<dbReference type="KEGG" id="agv:OJF2_45950"/>
<evidence type="ECO:0000256" key="1">
    <source>
        <dbReference type="SAM" id="MobiDB-lite"/>
    </source>
</evidence>
<dbReference type="PANTHER" id="PTHR40115:SF1">
    <property type="entry name" value="INNER MEMBRANE PROTEIN WITH PEPSY TM HELIX"/>
    <property type="match status" value="1"/>
</dbReference>
<keyword evidence="2" id="KW-1133">Transmembrane helix</keyword>